<reference evidence="2" key="1">
    <citation type="journal article" date="2017" name="Nat. Ecol. Evol.">
        <title>Genome expansion and lineage-specific genetic innovations in the forest pathogenic fungi Armillaria.</title>
        <authorList>
            <person name="Sipos G."/>
            <person name="Prasanna A.N."/>
            <person name="Walter M.C."/>
            <person name="O'Connor E."/>
            <person name="Balint B."/>
            <person name="Krizsan K."/>
            <person name="Kiss B."/>
            <person name="Hess J."/>
            <person name="Varga T."/>
            <person name="Slot J."/>
            <person name="Riley R."/>
            <person name="Boka B."/>
            <person name="Rigling D."/>
            <person name="Barry K."/>
            <person name="Lee J."/>
            <person name="Mihaltcheva S."/>
            <person name="LaButti K."/>
            <person name="Lipzen A."/>
            <person name="Waldron R."/>
            <person name="Moloney N.M."/>
            <person name="Sperisen C."/>
            <person name="Kredics L."/>
            <person name="Vagvoelgyi C."/>
            <person name="Patrignani A."/>
            <person name="Fitzpatrick D."/>
            <person name="Nagy I."/>
            <person name="Doyle S."/>
            <person name="Anderson J.B."/>
            <person name="Grigoriev I.V."/>
            <person name="Gueldener U."/>
            <person name="Muensterkoetter M."/>
            <person name="Nagy L.G."/>
        </authorList>
    </citation>
    <scope>NUCLEOTIDE SEQUENCE [LARGE SCALE GENOMIC DNA]</scope>
    <source>
        <strain evidence="2">Ar21-2</strain>
    </source>
</reference>
<dbReference type="Proteomes" id="UP000217790">
    <property type="component" value="Unassembled WGS sequence"/>
</dbReference>
<dbReference type="InParanoid" id="A0A2H3CZW2"/>
<evidence type="ECO:0000313" key="2">
    <source>
        <dbReference type="Proteomes" id="UP000217790"/>
    </source>
</evidence>
<sequence>MQHAYRMDTALMQPCTSTWMMVSVLFLFASPLMTNPGVRSIASLHHLHRVPPLLLSLSSHFPSLAKPGVRLVSSPPSLHTTLASPSCSHQRYCALNQRILAP</sequence>
<accession>A0A2H3CZW2</accession>
<name>A0A2H3CZW2_ARMGA</name>
<evidence type="ECO:0000313" key="1">
    <source>
        <dbReference type="EMBL" id="PBK88551.1"/>
    </source>
</evidence>
<organism evidence="1 2">
    <name type="scientific">Armillaria gallica</name>
    <name type="common">Bulbous honey fungus</name>
    <name type="synonym">Armillaria bulbosa</name>
    <dbReference type="NCBI Taxonomy" id="47427"/>
    <lineage>
        <taxon>Eukaryota</taxon>
        <taxon>Fungi</taxon>
        <taxon>Dikarya</taxon>
        <taxon>Basidiomycota</taxon>
        <taxon>Agaricomycotina</taxon>
        <taxon>Agaricomycetes</taxon>
        <taxon>Agaricomycetidae</taxon>
        <taxon>Agaricales</taxon>
        <taxon>Marasmiineae</taxon>
        <taxon>Physalacriaceae</taxon>
        <taxon>Armillaria</taxon>
    </lineage>
</organism>
<protein>
    <submittedName>
        <fullName evidence="1">Uncharacterized protein</fullName>
    </submittedName>
</protein>
<dbReference type="AlphaFoldDB" id="A0A2H3CZW2"/>
<gene>
    <name evidence="1" type="ORF">ARMGADRAFT_361825</name>
</gene>
<dbReference type="EMBL" id="KZ293672">
    <property type="protein sequence ID" value="PBK88551.1"/>
    <property type="molecule type" value="Genomic_DNA"/>
</dbReference>
<proteinExistence type="predicted"/>
<keyword evidence="2" id="KW-1185">Reference proteome</keyword>